<reference evidence="2 3" key="1">
    <citation type="submission" date="2016-05" db="EMBL/GenBank/DDBJ databases">
        <title>A degradative enzymes factory behind the ericoid mycorrhizal symbiosis.</title>
        <authorList>
            <consortium name="DOE Joint Genome Institute"/>
            <person name="Martino E."/>
            <person name="Morin E."/>
            <person name="Grelet G."/>
            <person name="Kuo A."/>
            <person name="Kohler A."/>
            <person name="Daghino S."/>
            <person name="Barry K."/>
            <person name="Choi C."/>
            <person name="Cichocki N."/>
            <person name="Clum A."/>
            <person name="Copeland A."/>
            <person name="Hainaut M."/>
            <person name="Haridas S."/>
            <person name="Labutti K."/>
            <person name="Lindquist E."/>
            <person name="Lipzen A."/>
            <person name="Khouja H.-R."/>
            <person name="Murat C."/>
            <person name="Ohm R."/>
            <person name="Olson A."/>
            <person name="Spatafora J."/>
            <person name="Veneault-Fourrey C."/>
            <person name="Henrissat B."/>
            <person name="Grigoriev I."/>
            <person name="Martin F."/>
            <person name="Perotto S."/>
        </authorList>
    </citation>
    <scope>NUCLEOTIDE SEQUENCE [LARGE SCALE GENOMIC DNA]</scope>
    <source>
        <strain evidence="2 3">UAMH 7357</strain>
    </source>
</reference>
<dbReference type="AlphaFoldDB" id="A0A2J6QFI0"/>
<dbReference type="OrthoDB" id="3564845at2759"/>
<keyword evidence="1" id="KW-0732">Signal</keyword>
<feature type="chain" id="PRO_5014344822" evidence="1">
    <location>
        <begin position="20"/>
        <end position="208"/>
    </location>
</feature>
<protein>
    <submittedName>
        <fullName evidence="2">Uncharacterized protein</fullName>
    </submittedName>
</protein>
<dbReference type="EMBL" id="KZ613471">
    <property type="protein sequence ID" value="PMD25029.1"/>
    <property type="molecule type" value="Genomic_DNA"/>
</dbReference>
<evidence type="ECO:0000313" key="3">
    <source>
        <dbReference type="Proteomes" id="UP000235672"/>
    </source>
</evidence>
<accession>A0A2J6QFI0</accession>
<dbReference type="Proteomes" id="UP000235672">
    <property type="component" value="Unassembled WGS sequence"/>
</dbReference>
<keyword evidence="3" id="KW-1185">Reference proteome</keyword>
<name>A0A2J6QFI0_9HELO</name>
<evidence type="ECO:0000256" key="1">
    <source>
        <dbReference type="SAM" id="SignalP"/>
    </source>
</evidence>
<gene>
    <name evidence="2" type="ORF">NA56DRAFT_642833</name>
</gene>
<sequence>MAFAMFMFVVFTLFQIASASEMLETNAASRGNSTSPLLPVESQSLTSFLPTWKIHLEERHAKIHGWMDFSENRAEKALVLAVLLMVVNAFWAWGCMGLEAWREWWEERGRMEKFRGWMVEERRMRREGCAVVGILRGRKEKAGVRKRVSFEGVGVDEKIPSKGKEANEVDEQVERSGKGDFATEGVEHVELVLDTGFPMSCSQERLTA</sequence>
<feature type="signal peptide" evidence="1">
    <location>
        <begin position="1"/>
        <end position="19"/>
    </location>
</feature>
<organism evidence="2 3">
    <name type="scientific">Hyaloscypha hepaticicola</name>
    <dbReference type="NCBI Taxonomy" id="2082293"/>
    <lineage>
        <taxon>Eukaryota</taxon>
        <taxon>Fungi</taxon>
        <taxon>Dikarya</taxon>
        <taxon>Ascomycota</taxon>
        <taxon>Pezizomycotina</taxon>
        <taxon>Leotiomycetes</taxon>
        <taxon>Helotiales</taxon>
        <taxon>Hyaloscyphaceae</taxon>
        <taxon>Hyaloscypha</taxon>
    </lineage>
</organism>
<evidence type="ECO:0000313" key="2">
    <source>
        <dbReference type="EMBL" id="PMD25029.1"/>
    </source>
</evidence>
<proteinExistence type="predicted"/>